<sequence length="406" mass="45728">MNLPYFVSKRINSTEKGSFSGTIHKIAIASVALGIAIMVVSFMILGGFQNSIKDKIYSFSGHIQIKKFTLTNSYEEAPIVLDDERKEMVLADPHVRHIQEFAHKPGLISMNDEVFGLLFKGMGPSFDTTAFKPYMVEGTFPVLSDTGRFTNEVIISEKQARQMQVGVGDRIVSYFIMDPPKTRSLTVKGIFSSGLEDFDSQIVIGDIKLIRSLNAWEDNQVGGYEVFINDLDKIEEADDDLVQYLSVEHYTERMDVKFSNIFDWLNLLAQNVHILIGLILFVACFNMISVLFILIMERTSMIGSFKAFGATNKLIRRIFTFNGVRLVLKGLLVGNAIALLFGWVQYTYKVIPLEASTYYMDHVPIDWDWVKFAGLNLLTLVLVGLTLVLPTAIISRVSPVKAIRFD</sequence>
<feature type="transmembrane region" description="Helical" evidence="7">
    <location>
        <begin position="274"/>
        <end position="296"/>
    </location>
</feature>
<evidence type="ECO:0000256" key="6">
    <source>
        <dbReference type="ARBA" id="ARBA00023136"/>
    </source>
</evidence>
<dbReference type="PANTHER" id="PTHR30489">
    <property type="entry name" value="LIPOPROTEIN-RELEASING SYSTEM TRANSMEMBRANE PROTEIN LOLE"/>
    <property type="match status" value="1"/>
</dbReference>
<evidence type="ECO:0000256" key="5">
    <source>
        <dbReference type="ARBA" id="ARBA00022989"/>
    </source>
</evidence>
<evidence type="ECO:0000313" key="11">
    <source>
        <dbReference type="Proteomes" id="UP000075606"/>
    </source>
</evidence>
<feature type="transmembrane region" description="Helical" evidence="7">
    <location>
        <begin position="26"/>
        <end position="48"/>
    </location>
</feature>
<dbReference type="STRING" id="333140.AWW68_08215"/>
<dbReference type="GO" id="GO:0044874">
    <property type="term" value="P:lipoprotein localization to outer membrane"/>
    <property type="evidence" value="ECO:0007669"/>
    <property type="project" value="TreeGrafter"/>
</dbReference>
<evidence type="ECO:0000256" key="3">
    <source>
        <dbReference type="ARBA" id="ARBA00022475"/>
    </source>
</evidence>
<dbReference type="Pfam" id="PF02687">
    <property type="entry name" value="FtsX"/>
    <property type="match status" value="1"/>
</dbReference>
<protein>
    <submittedName>
        <fullName evidence="10">ABC transporter permease</fullName>
    </submittedName>
</protein>
<feature type="transmembrane region" description="Helical" evidence="7">
    <location>
        <begin position="326"/>
        <end position="346"/>
    </location>
</feature>
<dbReference type="InterPro" id="IPR051447">
    <property type="entry name" value="Lipoprotein-release_system"/>
</dbReference>
<dbReference type="PANTHER" id="PTHR30489:SF0">
    <property type="entry name" value="LIPOPROTEIN-RELEASING SYSTEM TRANSMEMBRANE PROTEIN LOLE"/>
    <property type="match status" value="1"/>
</dbReference>
<keyword evidence="11" id="KW-1185">Reference proteome</keyword>
<dbReference type="InterPro" id="IPR025857">
    <property type="entry name" value="MacB_PCD"/>
</dbReference>
<feature type="domain" description="ABC3 transporter permease C-terminal" evidence="8">
    <location>
        <begin position="274"/>
        <end position="399"/>
    </location>
</feature>
<dbReference type="EMBL" id="LRPC01000012">
    <property type="protein sequence ID" value="KYG76160.1"/>
    <property type="molecule type" value="Genomic_DNA"/>
</dbReference>
<evidence type="ECO:0000256" key="1">
    <source>
        <dbReference type="ARBA" id="ARBA00004651"/>
    </source>
</evidence>
<evidence type="ECO:0000259" key="8">
    <source>
        <dbReference type="Pfam" id="PF02687"/>
    </source>
</evidence>
<evidence type="ECO:0000256" key="7">
    <source>
        <dbReference type="SAM" id="Phobius"/>
    </source>
</evidence>
<keyword evidence="5 7" id="KW-1133">Transmembrane helix</keyword>
<dbReference type="Proteomes" id="UP000075606">
    <property type="component" value="Unassembled WGS sequence"/>
</dbReference>
<evidence type="ECO:0000256" key="4">
    <source>
        <dbReference type="ARBA" id="ARBA00022692"/>
    </source>
</evidence>
<dbReference type="RefSeq" id="WP_068220796.1">
    <property type="nucleotide sequence ID" value="NZ_LRPC01000012.1"/>
</dbReference>
<dbReference type="AlphaFoldDB" id="A0A150XBV1"/>
<dbReference type="GO" id="GO:0098797">
    <property type="term" value="C:plasma membrane protein complex"/>
    <property type="evidence" value="ECO:0007669"/>
    <property type="project" value="TreeGrafter"/>
</dbReference>
<proteinExistence type="inferred from homology"/>
<keyword evidence="6 7" id="KW-0472">Membrane</keyword>
<evidence type="ECO:0000313" key="10">
    <source>
        <dbReference type="EMBL" id="KYG76160.1"/>
    </source>
</evidence>
<comment type="similarity">
    <text evidence="2">Belongs to the ABC-4 integral membrane protein family. LolC/E subfamily.</text>
</comment>
<keyword evidence="4 7" id="KW-0812">Transmembrane</keyword>
<feature type="transmembrane region" description="Helical" evidence="7">
    <location>
        <begin position="372"/>
        <end position="394"/>
    </location>
</feature>
<evidence type="ECO:0000259" key="9">
    <source>
        <dbReference type="Pfam" id="PF12704"/>
    </source>
</evidence>
<feature type="domain" description="MacB-like periplasmic core" evidence="9">
    <location>
        <begin position="26"/>
        <end position="242"/>
    </location>
</feature>
<reference evidence="10 11" key="1">
    <citation type="submission" date="2016-01" db="EMBL/GenBank/DDBJ databases">
        <title>Genome sequencing of Roseivirga spongicola UST030701-084.</title>
        <authorList>
            <person name="Selvaratnam C."/>
            <person name="Thevarajoo S."/>
            <person name="Goh K.M."/>
            <person name="Ee R."/>
            <person name="Chan K.-G."/>
            <person name="Chong C.S."/>
        </authorList>
    </citation>
    <scope>NUCLEOTIDE SEQUENCE [LARGE SCALE GENOMIC DNA]</scope>
    <source>
        <strain evidence="10 11">UST030701-084</strain>
    </source>
</reference>
<dbReference type="Pfam" id="PF12704">
    <property type="entry name" value="MacB_PCD"/>
    <property type="match status" value="1"/>
</dbReference>
<dbReference type="OrthoDB" id="1522670at2"/>
<dbReference type="InterPro" id="IPR003838">
    <property type="entry name" value="ABC3_permease_C"/>
</dbReference>
<comment type="subcellular location">
    <subcellularLocation>
        <location evidence="1">Cell membrane</location>
        <topology evidence="1">Multi-pass membrane protein</topology>
    </subcellularLocation>
</comment>
<name>A0A150XBV1_9BACT</name>
<evidence type="ECO:0000256" key="2">
    <source>
        <dbReference type="ARBA" id="ARBA00005236"/>
    </source>
</evidence>
<comment type="caution">
    <text evidence="10">The sequence shown here is derived from an EMBL/GenBank/DDBJ whole genome shotgun (WGS) entry which is preliminary data.</text>
</comment>
<organism evidence="10 11">
    <name type="scientific">Roseivirga spongicola</name>
    <dbReference type="NCBI Taxonomy" id="333140"/>
    <lineage>
        <taxon>Bacteria</taxon>
        <taxon>Pseudomonadati</taxon>
        <taxon>Bacteroidota</taxon>
        <taxon>Cytophagia</taxon>
        <taxon>Cytophagales</taxon>
        <taxon>Roseivirgaceae</taxon>
        <taxon>Roseivirga</taxon>
    </lineage>
</organism>
<accession>A0A150XBV1</accession>
<keyword evidence="3" id="KW-1003">Cell membrane</keyword>
<gene>
    <name evidence="10" type="ORF">AWW68_08215</name>
</gene>